<feature type="domain" description="TNase-like" evidence="5">
    <location>
        <begin position="47"/>
        <end position="187"/>
    </location>
</feature>
<dbReference type="PANTHER" id="PTHR12302">
    <property type="entry name" value="EBNA2 BINDING PROTEIN P100"/>
    <property type="match status" value="1"/>
</dbReference>
<dbReference type="Gene3D" id="2.40.50.90">
    <property type="match status" value="1"/>
</dbReference>
<feature type="signal peptide" evidence="4">
    <location>
        <begin position="1"/>
        <end position="23"/>
    </location>
</feature>
<evidence type="ECO:0000313" key="6">
    <source>
        <dbReference type="EMBL" id="GGO84212.1"/>
    </source>
</evidence>
<evidence type="ECO:0000256" key="2">
    <source>
        <dbReference type="ARBA" id="ARBA00022759"/>
    </source>
</evidence>
<name>A0ABQ2N4G3_9ACTN</name>
<accession>A0ABQ2N4G3</accession>
<keyword evidence="1" id="KW-0540">Nuclease</keyword>
<evidence type="ECO:0000259" key="5">
    <source>
        <dbReference type="PROSITE" id="PS50830"/>
    </source>
</evidence>
<dbReference type="Proteomes" id="UP000655410">
    <property type="component" value="Unassembled WGS sequence"/>
</dbReference>
<proteinExistence type="predicted"/>
<dbReference type="RefSeq" id="WP_188781894.1">
    <property type="nucleotide sequence ID" value="NZ_BMNI01000001.1"/>
</dbReference>
<dbReference type="SMART" id="SM00318">
    <property type="entry name" value="SNc"/>
    <property type="match status" value="1"/>
</dbReference>
<dbReference type="PROSITE" id="PS50830">
    <property type="entry name" value="TNASE_3"/>
    <property type="match status" value="1"/>
</dbReference>
<dbReference type="PANTHER" id="PTHR12302:SF3">
    <property type="entry name" value="SERINE_THREONINE-PROTEIN KINASE 31"/>
    <property type="match status" value="1"/>
</dbReference>
<feature type="chain" id="PRO_5045867942" description="TNase-like domain-containing protein" evidence="4">
    <location>
        <begin position="24"/>
        <end position="188"/>
    </location>
</feature>
<keyword evidence="2" id="KW-0255">Endonuclease</keyword>
<dbReference type="InterPro" id="IPR016071">
    <property type="entry name" value="Staphylococal_nuclease_OB-fold"/>
</dbReference>
<evidence type="ECO:0000256" key="4">
    <source>
        <dbReference type="SAM" id="SignalP"/>
    </source>
</evidence>
<dbReference type="PROSITE" id="PS51257">
    <property type="entry name" value="PROKAR_LIPOPROTEIN"/>
    <property type="match status" value="1"/>
</dbReference>
<evidence type="ECO:0000313" key="7">
    <source>
        <dbReference type="Proteomes" id="UP000655410"/>
    </source>
</evidence>
<gene>
    <name evidence="6" type="ORF">GCM10011584_01230</name>
</gene>
<keyword evidence="4" id="KW-0732">Signal</keyword>
<reference evidence="7" key="1">
    <citation type="journal article" date="2019" name="Int. J. Syst. Evol. Microbiol.">
        <title>The Global Catalogue of Microorganisms (GCM) 10K type strain sequencing project: providing services to taxonomists for standard genome sequencing and annotation.</title>
        <authorList>
            <consortium name="The Broad Institute Genomics Platform"/>
            <consortium name="The Broad Institute Genome Sequencing Center for Infectious Disease"/>
            <person name="Wu L."/>
            <person name="Ma J."/>
        </authorList>
    </citation>
    <scope>NUCLEOTIDE SEQUENCE [LARGE SCALE GENOMIC DNA]</scope>
    <source>
        <strain evidence="7">CGMCC 4.7371</strain>
    </source>
</reference>
<dbReference type="PROSITE" id="PS01284">
    <property type="entry name" value="TNASE_2"/>
    <property type="match status" value="1"/>
</dbReference>
<comment type="caution">
    <text evidence="6">The sequence shown here is derived from an EMBL/GenBank/DDBJ whole genome shotgun (WGS) entry which is preliminary data.</text>
</comment>
<dbReference type="SUPFAM" id="SSF50199">
    <property type="entry name" value="Staphylococcal nuclease"/>
    <property type="match status" value="1"/>
</dbReference>
<dbReference type="InterPro" id="IPR035437">
    <property type="entry name" value="SNase_OB-fold_sf"/>
</dbReference>
<sequence length="188" mass="20603">MRAGLAVATAALLLAGCSAPTLTPVTAPSARPPAAAPTPLRLPVPADAQRVRVRWVTDGDTVELRAVRRGVLPRGRDVSVRLLEIDTPESKRPGVPVQCFALKASAATERLLPRGSMAWVQTDRELHDRYGRTLGYVWSARGVFVNEALVRRGLARVLFFRPNDRHLDRIRAAERSARAAGRGLWTRC</sequence>
<protein>
    <recommendedName>
        <fullName evidence="5">TNase-like domain-containing protein</fullName>
    </recommendedName>
</protein>
<keyword evidence="3" id="KW-0378">Hydrolase</keyword>
<evidence type="ECO:0000256" key="1">
    <source>
        <dbReference type="ARBA" id="ARBA00022722"/>
    </source>
</evidence>
<dbReference type="Pfam" id="PF00565">
    <property type="entry name" value="SNase"/>
    <property type="match status" value="1"/>
</dbReference>
<dbReference type="EMBL" id="BMNI01000001">
    <property type="protein sequence ID" value="GGO84212.1"/>
    <property type="molecule type" value="Genomic_DNA"/>
</dbReference>
<evidence type="ECO:0000256" key="3">
    <source>
        <dbReference type="ARBA" id="ARBA00022801"/>
    </source>
</evidence>
<dbReference type="InterPro" id="IPR002071">
    <property type="entry name" value="Thermonucl_AS"/>
</dbReference>
<keyword evidence="7" id="KW-1185">Reference proteome</keyword>
<organism evidence="6 7">
    <name type="scientific">Nocardioides phosphati</name>
    <dbReference type="NCBI Taxonomy" id="1867775"/>
    <lineage>
        <taxon>Bacteria</taxon>
        <taxon>Bacillati</taxon>
        <taxon>Actinomycetota</taxon>
        <taxon>Actinomycetes</taxon>
        <taxon>Propionibacteriales</taxon>
        <taxon>Nocardioidaceae</taxon>
        <taxon>Nocardioides</taxon>
    </lineage>
</organism>